<comment type="caution">
    <text evidence="1">The sequence shown here is derived from an EMBL/GenBank/DDBJ whole genome shotgun (WGS) entry which is preliminary data.</text>
</comment>
<evidence type="ECO:0000313" key="1">
    <source>
        <dbReference type="EMBL" id="OGY40934.1"/>
    </source>
</evidence>
<reference evidence="1 2" key="1">
    <citation type="journal article" date="2016" name="Nat. Commun.">
        <title>Thousands of microbial genomes shed light on interconnected biogeochemical processes in an aquifer system.</title>
        <authorList>
            <person name="Anantharaman K."/>
            <person name="Brown C.T."/>
            <person name="Hug L.A."/>
            <person name="Sharon I."/>
            <person name="Castelle C.J."/>
            <person name="Probst A.J."/>
            <person name="Thomas B.C."/>
            <person name="Singh A."/>
            <person name="Wilkins M.J."/>
            <person name="Karaoz U."/>
            <person name="Brodie E.L."/>
            <person name="Williams K.H."/>
            <person name="Hubbard S.S."/>
            <person name="Banfield J.F."/>
        </authorList>
    </citation>
    <scope>NUCLEOTIDE SEQUENCE [LARGE SCALE GENOMIC DNA]</scope>
</reference>
<name>A0A1G1XLZ2_9BACT</name>
<organism evidence="1 2">
    <name type="scientific">Candidatus Buchananbacteria bacterium RBG_13_36_9</name>
    <dbReference type="NCBI Taxonomy" id="1797530"/>
    <lineage>
        <taxon>Bacteria</taxon>
        <taxon>Candidatus Buchananiibacteriota</taxon>
    </lineage>
</organism>
<dbReference type="AlphaFoldDB" id="A0A1G1XLZ2"/>
<dbReference type="Proteomes" id="UP000176498">
    <property type="component" value="Unassembled WGS sequence"/>
</dbReference>
<sequence>MKYLEFVCGACGGQLVKIKKGRFNRAVYNCKNCKKNVLVECTVCHKPRMLWADEERTICAICYTDFQDGKNNLRPSQVEKIREHRKRVLSRK</sequence>
<proteinExistence type="predicted"/>
<dbReference type="EMBL" id="MHHZ01000023">
    <property type="protein sequence ID" value="OGY40934.1"/>
    <property type="molecule type" value="Genomic_DNA"/>
</dbReference>
<evidence type="ECO:0000313" key="2">
    <source>
        <dbReference type="Proteomes" id="UP000176498"/>
    </source>
</evidence>
<protein>
    <submittedName>
        <fullName evidence="1">Uncharacterized protein</fullName>
    </submittedName>
</protein>
<gene>
    <name evidence="1" type="ORF">A2Y82_03675</name>
</gene>
<accession>A0A1G1XLZ2</accession>